<proteinExistence type="predicted"/>
<keyword evidence="3" id="KW-1185">Reference proteome</keyword>
<dbReference type="AlphaFoldDB" id="A0A8S0X1V7"/>
<dbReference type="EMBL" id="CACVBS010000045">
    <property type="protein sequence ID" value="CAA7264572.1"/>
    <property type="molecule type" value="Genomic_DNA"/>
</dbReference>
<feature type="transmembrane region" description="Helical" evidence="1">
    <location>
        <begin position="108"/>
        <end position="127"/>
    </location>
</feature>
<protein>
    <submittedName>
        <fullName evidence="2">Uncharacterized protein</fullName>
    </submittedName>
</protein>
<reference evidence="2 3" key="1">
    <citation type="submission" date="2020-01" db="EMBL/GenBank/DDBJ databases">
        <authorList>
            <person name="Gupta K D."/>
        </authorList>
    </citation>
    <scope>NUCLEOTIDE SEQUENCE [LARGE SCALE GENOMIC DNA]</scope>
</reference>
<sequence length="186" mass="20497">MLQRDERPTNKEIASFIKDIHLQREFATIAQEVNNVARMFQDIRKEWGEITKRVPEVVAKVERDRKKAARKKTLTKTCARTVKAVGACSTGLTAVVGTAAFVSAAAPPVIILLPLVIPLIALVTEALEKVFDKKSAESAAHERKCQDAMETLHDVGRGLAQFTEFINTFADTWAEIEGHKTGLGKA</sequence>
<keyword evidence="1" id="KW-1133">Transmembrane helix</keyword>
<gene>
    <name evidence="2" type="ORF">AAE3_LOCUS6716</name>
</gene>
<keyword evidence="1" id="KW-0812">Transmembrane</keyword>
<keyword evidence="1" id="KW-0472">Membrane</keyword>
<evidence type="ECO:0000256" key="1">
    <source>
        <dbReference type="SAM" id="Phobius"/>
    </source>
</evidence>
<accession>A0A8S0X1V7</accession>
<dbReference type="Proteomes" id="UP000467700">
    <property type="component" value="Unassembled WGS sequence"/>
</dbReference>
<organism evidence="2 3">
    <name type="scientific">Cyclocybe aegerita</name>
    <name type="common">Black poplar mushroom</name>
    <name type="synonym">Agrocybe aegerita</name>
    <dbReference type="NCBI Taxonomy" id="1973307"/>
    <lineage>
        <taxon>Eukaryota</taxon>
        <taxon>Fungi</taxon>
        <taxon>Dikarya</taxon>
        <taxon>Basidiomycota</taxon>
        <taxon>Agaricomycotina</taxon>
        <taxon>Agaricomycetes</taxon>
        <taxon>Agaricomycetidae</taxon>
        <taxon>Agaricales</taxon>
        <taxon>Agaricineae</taxon>
        <taxon>Bolbitiaceae</taxon>
        <taxon>Cyclocybe</taxon>
    </lineage>
</organism>
<name>A0A8S0X1V7_CYCAE</name>
<evidence type="ECO:0000313" key="2">
    <source>
        <dbReference type="EMBL" id="CAA7264572.1"/>
    </source>
</evidence>
<evidence type="ECO:0000313" key="3">
    <source>
        <dbReference type="Proteomes" id="UP000467700"/>
    </source>
</evidence>
<comment type="caution">
    <text evidence="2">The sequence shown here is derived from an EMBL/GenBank/DDBJ whole genome shotgun (WGS) entry which is preliminary data.</text>
</comment>
<feature type="transmembrane region" description="Helical" evidence="1">
    <location>
        <begin position="81"/>
        <end position="102"/>
    </location>
</feature>